<gene>
    <name evidence="2" type="ORF">AHA02nite_29630</name>
</gene>
<keyword evidence="3" id="KW-1185">Reference proteome</keyword>
<name>A0A511W804_9BACI</name>
<dbReference type="EMBL" id="BJYA01000027">
    <property type="protein sequence ID" value="GEN47187.1"/>
    <property type="molecule type" value="Genomic_DNA"/>
</dbReference>
<organism evidence="2 3">
    <name type="scientific">Alkalibacillus haloalkaliphilus</name>
    <dbReference type="NCBI Taxonomy" id="94136"/>
    <lineage>
        <taxon>Bacteria</taxon>
        <taxon>Bacillati</taxon>
        <taxon>Bacillota</taxon>
        <taxon>Bacilli</taxon>
        <taxon>Bacillales</taxon>
        <taxon>Bacillaceae</taxon>
        <taxon>Alkalibacillus</taxon>
    </lineage>
</organism>
<evidence type="ECO:0000313" key="2">
    <source>
        <dbReference type="EMBL" id="GEN47187.1"/>
    </source>
</evidence>
<dbReference type="Pfam" id="PF18812">
    <property type="entry name" value="PBECR3"/>
    <property type="match status" value="1"/>
</dbReference>
<sequence>MSNYTINPYSRQTQIVGKVPQKILDYLSIKCPDKEIKMYPGVIKHLSKSGHYDIFMDHYQNIPDMISNPDYVGQNPKEPNSVELYKRLSDTLLIAIKLDPSGYLYLSSFYDLHNADHKVQKRLRSGRIIAFSDIK</sequence>
<dbReference type="OrthoDB" id="1701313at2"/>
<protein>
    <recommendedName>
        <fullName evidence="1">Phage-Barnase-EndoU-ColicinE5/D-RelE like nuclease 3 domain-containing protein</fullName>
    </recommendedName>
</protein>
<accession>A0A511W804</accession>
<dbReference type="Proteomes" id="UP000321440">
    <property type="component" value="Unassembled WGS sequence"/>
</dbReference>
<comment type="caution">
    <text evidence="2">The sequence shown here is derived from an EMBL/GenBank/DDBJ whole genome shotgun (WGS) entry which is preliminary data.</text>
</comment>
<evidence type="ECO:0000313" key="3">
    <source>
        <dbReference type="Proteomes" id="UP000321440"/>
    </source>
</evidence>
<feature type="domain" description="Phage-Barnase-EndoU-ColicinE5/D-RelE like nuclease 3" evidence="1">
    <location>
        <begin position="15"/>
        <end position="114"/>
    </location>
</feature>
<proteinExistence type="predicted"/>
<dbReference type="RefSeq" id="WP_146818656.1">
    <property type="nucleotide sequence ID" value="NZ_BJYA01000027.1"/>
</dbReference>
<evidence type="ECO:0000259" key="1">
    <source>
        <dbReference type="Pfam" id="PF18812"/>
    </source>
</evidence>
<reference evidence="2 3" key="1">
    <citation type="submission" date="2019-07" db="EMBL/GenBank/DDBJ databases">
        <title>Whole genome shotgun sequence of Alkalibacillus haloalkaliphilus NBRC 103110.</title>
        <authorList>
            <person name="Hosoyama A."/>
            <person name="Uohara A."/>
            <person name="Ohji S."/>
            <person name="Ichikawa N."/>
        </authorList>
    </citation>
    <scope>NUCLEOTIDE SEQUENCE [LARGE SCALE GENOMIC DNA]</scope>
    <source>
        <strain evidence="2 3">NBRC 103110</strain>
    </source>
</reference>
<dbReference type="InterPro" id="IPR041301">
    <property type="entry name" value="PBECR3"/>
</dbReference>
<dbReference type="AlphaFoldDB" id="A0A511W804"/>